<name>A0ABU7D9Z9_9TELE</name>
<feature type="compositionally biased region" description="Basic and acidic residues" evidence="1">
    <location>
        <begin position="106"/>
        <end position="115"/>
    </location>
</feature>
<evidence type="ECO:0000313" key="2">
    <source>
        <dbReference type="EMBL" id="MED6271956.1"/>
    </source>
</evidence>
<dbReference type="EMBL" id="JAHUTJ010019325">
    <property type="protein sequence ID" value="MED6271956.1"/>
    <property type="molecule type" value="Genomic_DNA"/>
</dbReference>
<organism evidence="2 3">
    <name type="scientific">Characodon lateralis</name>
    <dbReference type="NCBI Taxonomy" id="208331"/>
    <lineage>
        <taxon>Eukaryota</taxon>
        <taxon>Metazoa</taxon>
        <taxon>Chordata</taxon>
        <taxon>Craniata</taxon>
        <taxon>Vertebrata</taxon>
        <taxon>Euteleostomi</taxon>
        <taxon>Actinopterygii</taxon>
        <taxon>Neopterygii</taxon>
        <taxon>Teleostei</taxon>
        <taxon>Neoteleostei</taxon>
        <taxon>Acanthomorphata</taxon>
        <taxon>Ovalentaria</taxon>
        <taxon>Atherinomorphae</taxon>
        <taxon>Cyprinodontiformes</taxon>
        <taxon>Goodeidae</taxon>
        <taxon>Characodon</taxon>
    </lineage>
</organism>
<feature type="region of interest" description="Disordered" evidence="1">
    <location>
        <begin position="137"/>
        <end position="174"/>
    </location>
</feature>
<reference evidence="2 3" key="1">
    <citation type="submission" date="2021-06" db="EMBL/GenBank/DDBJ databases">
        <authorList>
            <person name="Palmer J.M."/>
        </authorList>
    </citation>
    <scope>NUCLEOTIDE SEQUENCE [LARGE SCALE GENOMIC DNA]</scope>
    <source>
        <strain evidence="2 3">CL_MEX2019</strain>
        <tissue evidence="2">Muscle</tissue>
    </source>
</reference>
<evidence type="ECO:0000313" key="3">
    <source>
        <dbReference type="Proteomes" id="UP001352852"/>
    </source>
</evidence>
<gene>
    <name evidence="2" type="ORF">CHARACLAT_025429</name>
</gene>
<proteinExistence type="predicted"/>
<dbReference type="Proteomes" id="UP001352852">
    <property type="component" value="Unassembled WGS sequence"/>
</dbReference>
<sequence length="195" mass="21166">MEEAEGRQSTAPSFWSTQHAAKRHESSGGFKDEPPHIHVPGFPEGSRSYRLWSKFKFPEGSEDGPPQTQVPDSREGCEDETPLTMAPGQTDSAPEPTDHVPGTTDKVPEEPRDGPPPRLGPEHLLVFLLGVSLKLLSDFRPPDSMPDDAMPEATLDNATPESKPDARSSGFLPGSKAQVSKYLVSWVNLATPQTA</sequence>
<feature type="region of interest" description="Disordered" evidence="1">
    <location>
        <begin position="1"/>
        <end position="121"/>
    </location>
</feature>
<keyword evidence="3" id="KW-1185">Reference proteome</keyword>
<feature type="compositionally biased region" description="Polar residues" evidence="1">
    <location>
        <begin position="7"/>
        <end position="19"/>
    </location>
</feature>
<accession>A0ABU7D9Z9</accession>
<protein>
    <submittedName>
        <fullName evidence="2">Uncharacterized protein</fullName>
    </submittedName>
</protein>
<feature type="compositionally biased region" description="Basic and acidic residues" evidence="1">
    <location>
        <begin position="23"/>
        <end position="36"/>
    </location>
</feature>
<comment type="caution">
    <text evidence="2">The sequence shown here is derived from an EMBL/GenBank/DDBJ whole genome shotgun (WGS) entry which is preliminary data.</text>
</comment>
<evidence type="ECO:0000256" key="1">
    <source>
        <dbReference type="SAM" id="MobiDB-lite"/>
    </source>
</evidence>